<dbReference type="Gene3D" id="3.90.1200.10">
    <property type="match status" value="1"/>
</dbReference>
<proteinExistence type="predicted"/>
<sequence>MTEAVRRAWPRSARLDAPLILERIAEITGVRLVLEGPAAGGEVGAAYVRWPDGRRSVLTEGRSRSGPLVDRARQAGVPTARHELAAHVDGRRVIVQQRLPGSPPHKPDAHLVRQMIAINDRMAGLLADVPAPTPGELHLTADGPGFCLHQPLAEHSTRTAALLERIHRIGADGPVLAGDDLVHMDFHPGNVLVDTQGRVTGLIDWDGATRGDRLFDLVTLRFVLTGGGPGLLGPLDQRLAGVSAHRYNAYWAHMSLRMVDWSIRHHDAAAVDHWLDVAEPGFR</sequence>
<dbReference type="InterPro" id="IPR002575">
    <property type="entry name" value="Aminoglycoside_PTrfase"/>
</dbReference>
<keyword evidence="3" id="KW-1185">Reference proteome</keyword>
<organism evidence="2 3">
    <name type="scientific">Paractinoplanes lichenicola</name>
    <dbReference type="NCBI Taxonomy" id="2802976"/>
    <lineage>
        <taxon>Bacteria</taxon>
        <taxon>Bacillati</taxon>
        <taxon>Actinomycetota</taxon>
        <taxon>Actinomycetes</taxon>
        <taxon>Micromonosporales</taxon>
        <taxon>Micromonosporaceae</taxon>
        <taxon>Paractinoplanes</taxon>
    </lineage>
</organism>
<dbReference type="EMBL" id="JAENHO010000007">
    <property type="protein sequence ID" value="MBL7257827.1"/>
    <property type="molecule type" value="Genomic_DNA"/>
</dbReference>
<dbReference type="Pfam" id="PF01636">
    <property type="entry name" value="APH"/>
    <property type="match status" value="1"/>
</dbReference>
<evidence type="ECO:0000259" key="1">
    <source>
        <dbReference type="Pfam" id="PF01636"/>
    </source>
</evidence>
<dbReference type="InterPro" id="IPR011009">
    <property type="entry name" value="Kinase-like_dom_sf"/>
</dbReference>
<dbReference type="PANTHER" id="PTHR21310:SF15">
    <property type="entry name" value="AMINOGLYCOSIDE PHOSPHOTRANSFERASE DOMAIN-CONTAINING PROTEIN"/>
    <property type="match status" value="1"/>
</dbReference>
<dbReference type="Proteomes" id="UP000598996">
    <property type="component" value="Unassembled WGS sequence"/>
</dbReference>
<dbReference type="SUPFAM" id="SSF56112">
    <property type="entry name" value="Protein kinase-like (PK-like)"/>
    <property type="match status" value="1"/>
</dbReference>
<reference evidence="2 3" key="1">
    <citation type="submission" date="2021-01" db="EMBL/GenBank/DDBJ databases">
        <title>Actinoplanes sp. nov. LDG1-01 isolated from lichen.</title>
        <authorList>
            <person name="Saeng-In P."/>
            <person name="Phongsopitanun W."/>
            <person name="Kanchanasin P."/>
            <person name="Yuki M."/>
            <person name="Kudo T."/>
            <person name="Ohkuma M."/>
            <person name="Tanasupawat S."/>
        </authorList>
    </citation>
    <scope>NUCLEOTIDE SEQUENCE [LARGE SCALE GENOMIC DNA]</scope>
    <source>
        <strain evidence="2 3">LDG1-01</strain>
    </source>
</reference>
<dbReference type="RefSeq" id="WP_202994437.1">
    <property type="nucleotide sequence ID" value="NZ_JAENHO010000007.1"/>
</dbReference>
<evidence type="ECO:0000313" key="2">
    <source>
        <dbReference type="EMBL" id="MBL7257827.1"/>
    </source>
</evidence>
<protein>
    <submittedName>
        <fullName evidence="2">Aminoglycoside phosphotransferase family protein</fullName>
    </submittedName>
</protein>
<evidence type="ECO:0000313" key="3">
    <source>
        <dbReference type="Proteomes" id="UP000598996"/>
    </source>
</evidence>
<dbReference type="InterPro" id="IPR051678">
    <property type="entry name" value="AGP_Transferase"/>
</dbReference>
<accession>A0ABS1VTM5</accession>
<name>A0ABS1VTM5_9ACTN</name>
<comment type="caution">
    <text evidence="2">The sequence shown here is derived from an EMBL/GenBank/DDBJ whole genome shotgun (WGS) entry which is preliminary data.</text>
</comment>
<dbReference type="PANTHER" id="PTHR21310">
    <property type="entry name" value="AMINOGLYCOSIDE PHOSPHOTRANSFERASE-RELATED-RELATED"/>
    <property type="match status" value="1"/>
</dbReference>
<gene>
    <name evidence="2" type="ORF">JKJ07_26320</name>
</gene>
<feature type="domain" description="Aminoglycoside phosphotransferase" evidence="1">
    <location>
        <begin position="71"/>
        <end position="231"/>
    </location>
</feature>